<dbReference type="EMBL" id="CBTB010000031">
    <property type="protein sequence ID" value="CDH30990.1"/>
    <property type="molecule type" value="Genomic_DNA"/>
</dbReference>
<dbReference type="AlphaFoldDB" id="A0A077QCZ4"/>
<name>A0A077QCZ4_XENBV</name>
<proteinExistence type="predicted"/>
<evidence type="ECO:0000313" key="2">
    <source>
        <dbReference type="Proteomes" id="UP000028480"/>
    </source>
</evidence>
<protein>
    <submittedName>
        <fullName evidence="1">Uncharacterized protein</fullName>
    </submittedName>
</protein>
<sequence length="54" mass="6493">MIDKKILIQFTSTKVGKNTWPLFHLTNEALKMIILMKAIRWWQNFPFRAVESRT</sequence>
<dbReference type="HOGENOM" id="CLU_3049413_0_0_6"/>
<dbReference type="Proteomes" id="UP000028480">
    <property type="component" value="Unassembled WGS sequence"/>
</dbReference>
<organism evidence="1 2">
    <name type="scientific">Xenorhabdus bovienii str. Intermedium</name>
    <dbReference type="NCBI Taxonomy" id="1379677"/>
    <lineage>
        <taxon>Bacteria</taxon>
        <taxon>Pseudomonadati</taxon>
        <taxon>Pseudomonadota</taxon>
        <taxon>Gammaproteobacteria</taxon>
        <taxon>Enterobacterales</taxon>
        <taxon>Morganellaceae</taxon>
        <taxon>Xenorhabdus</taxon>
    </lineage>
</organism>
<gene>
    <name evidence="1" type="ORF">XBI1_1260011</name>
</gene>
<reference evidence="1" key="1">
    <citation type="submission" date="2013-07" db="EMBL/GenBank/DDBJ databases">
        <title>Sub-species coevolution in mutualistic symbiosis.</title>
        <authorList>
            <person name="Murfin K."/>
            <person name="Klassen J."/>
            <person name="Lee M."/>
            <person name="Forst S."/>
            <person name="Stock P."/>
            <person name="Goodrich-Blair H."/>
        </authorList>
    </citation>
    <scope>NUCLEOTIDE SEQUENCE [LARGE SCALE GENOMIC DNA]</scope>
    <source>
        <strain evidence="1">Intermedium</strain>
    </source>
</reference>
<evidence type="ECO:0000313" key="1">
    <source>
        <dbReference type="EMBL" id="CDH30990.1"/>
    </source>
</evidence>
<comment type="caution">
    <text evidence="1">The sequence shown here is derived from an EMBL/GenBank/DDBJ whole genome shotgun (WGS) entry which is preliminary data.</text>
</comment>
<accession>A0A077QCZ4</accession>